<reference evidence="4 6" key="1">
    <citation type="submission" date="2014-08" db="EMBL/GenBank/DDBJ databases">
        <title>Porphyromonas cangingivalis strain:COT-109_OH1386 Genome sequencing.</title>
        <authorList>
            <person name="Wallis C."/>
            <person name="Deusch O."/>
            <person name="O'Flynn C."/>
            <person name="Davis I."/>
            <person name="Jospin G."/>
            <person name="Darling A.E."/>
            <person name="Coil D.A."/>
            <person name="Alexiev A."/>
            <person name="Horsfall A."/>
            <person name="Kirkwood N."/>
            <person name="Harris S."/>
            <person name="Eisen J.A."/>
        </authorList>
    </citation>
    <scope>NUCLEOTIDE SEQUENCE [LARGE SCALE GENOMIC DNA]</scope>
    <source>
        <strain evidence="6">COT-109 OH1386</strain>
        <strain evidence="4">COT-109_OH1386</strain>
    </source>
</reference>
<accession>A0A0A2EZF5</accession>
<keyword evidence="6" id="KW-1185">Reference proteome</keyword>
<dbReference type="PANTHER" id="PTHR43278:SF4">
    <property type="entry name" value="NAD(P)H-DEPENDENT FMN-CONTAINING OXIDOREDUCTASE YWQN-RELATED"/>
    <property type="match status" value="1"/>
</dbReference>
<dbReference type="EMBL" id="FUWL01000016">
    <property type="protein sequence ID" value="SJZ71088.1"/>
    <property type="molecule type" value="Genomic_DNA"/>
</dbReference>
<evidence type="ECO:0000256" key="2">
    <source>
        <dbReference type="ARBA" id="ARBA00022643"/>
    </source>
</evidence>
<dbReference type="PANTHER" id="PTHR43278">
    <property type="entry name" value="NAD(P)H-DEPENDENT FMN-CONTAINING OXIDOREDUCTASE YWQN-RELATED"/>
    <property type="match status" value="1"/>
</dbReference>
<dbReference type="RefSeq" id="WP_025838759.1">
    <property type="nucleotide sequence ID" value="NZ_CALTZT010000001.1"/>
</dbReference>
<protein>
    <submittedName>
        <fullName evidence="5">Multimeric flavodoxin WrbA</fullName>
    </submittedName>
    <submittedName>
        <fullName evidence="4">NADPH-dependent FMN reductase</fullName>
    </submittedName>
</protein>
<dbReference type="STRING" id="36874.HQ34_06950"/>
<evidence type="ECO:0000313" key="6">
    <source>
        <dbReference type="Proteomes" id="UP000030125"/>
    </source>
</evidence>
<organism evidence="4 6">
    <name type="scientific">Porphyromonas cangingivalis</name>
    <dbReference type="NCBI Taxonomy" id="36874"/>
    <lineage>
        <taxon>Bacteria</taxon>
        <taxon>Pseudomonadati</taxon>
        <taxon>Bacteroidota</taxon>
        <taxon>Bacteroidia</taxon>
        <taxon>Bacteroidales</taxon>
        <taxon>Porphyromonadaceae</taxon>
        <taxon>Porphyromonas</taxon>
    </lineage>
</organism>
<evidence type="ECO:0000256" key="1">
    <source>
        <dbReference type="ARBA" id="ARBA00022630"/>
    </source>
</evidence>
<proteinExistence type="predicted"/>
<dbReference type="Proteomes" id="UP000189956">
    <property type="component" value="Unassembled WGS sequence"/>
</dbReference>
<dbReference type="GO" id="GO:0016491">
    <property type="term" value="F:oxidoreductase activity"/>
    <property type="evidence" value="ECO:0007669"/>
    <property type="project" value="InterPro"/>
</dbReference>
<dbReference type="InterPro" id="IPR051796">
    <property type="entry name" value="ISF_SsuE-like"/>
</dbReference>
<dbReference type="EMBL" id="JQJD01000005">
    <property type="protein sequence ID" value="KGN82895.1"/>
    <property type="molecule type" value="Genomic_DNA"/>
</dbReference>
<dbReference type="InterPro" id="IPR029039">
    <property type="entry name" value="Flavoprotein-like_sf"/>
</dbReference>
<reference evidence="5 7" key="2">
    <citation type="submission" date="2017-02" db="EMBL/GenBank/DDBJ databases">
        <authorList>
            <person name="Peterson S.W."/>
        </authorList>
    </citation>
    <scope>NUCLEOTIDE SEQUENCE [LARGE SCALE GENOMIC DNA]</scope>
    <source>
        <strain evidence="5 7">ATCC 700135</strain>
    </source>
</reference>
<dbReference type="InterPro" id="IPR005025">
    <property type="entry name" value="FMN_Rdtase-like_dom"/>
</dbReference>
<name>A0A0A2EZF5_PORCN</name>
<dbReference type="Pfam" id="PF03358">
    <property type="entry name" value="FMN_red"/>
    <property type="match status" value="1"/>
</dbReference>
<evidence type="ECO:0000313" key="7">
    <source>
        <dbReference type="Proteomes" id="UP000189956"/>
    </source>
</evidence>
<evidence type="ECO:0000259" key="3">
    <source>
        <dbReference type="Pfam" id="PF03358"/>
    </source>
</evidence>
<dbReference type="Proteomes" id="UP000030125">
    <property type="component" value="Unassembled WGS sequence"/>
</dbReference>
<gene>
    <name evidence="4" type="ORF">HQ35_01420</name>
    <name evidence="5" type="ORF">SAMN02745205_01688</name>
</gene>
<dbReference type="SUPFAM" id="SSF52218">
    <property type="entry name" value="Flavoproteins"/>
    <property type="match status" value="1"/>
</dbReference>
<feature type="domain" description="NADPH-dependent FMN reductase-like" evidence="3">
    <location>
        <begin position="1"/>
        <end position="153"/>
    </location>
</feature>
<sequence length="204" mass="22257">MNVLLINGSARAKGNTFTALSVVAEILQSEGIDTHIMQIGTKPIQGCTGCGRCKTIGRCVFEDDLYNEARERMLSADALIVGSPTYFAGPNGSLTALLSRLLYSNRDAVSYKPAAAVVVARRGGATTTFDSLNRFFMACNMPIVSSQYWNIIHGETPGEVLQDAEGLQTLRVLGRNMSWLLKGIKEADRPLPEAEPKERTNFVR</sequence>
<keyword evidence="2" id="KW-0288">FMN</keyword>
<dbReference type="AlphaFoldDB" id="A0A0A2EZF5"/>
<dbReference type="Gene3D" id="3.40.50.360">
    <property type="match status" value="1"/>
</dbReference>
<keyword evidence="1" id="KW-0285">Flavoprotein</keyword>
<dbReference type="eggNOG" id="COG0655">
    <property type="taxonomic scope" value="Bacteria"/>
</dbReference>
<dbReference type="OrthoDB" id="9790975at2"/>
<evidence type="ECO:0000313" key="5">
    <source>
        <dbReference type="EMBL" id="SJZ71088.1"/>
    </source>
</evidence>
<evidence type="ECO:0000313" key="4">
    <source>
        <dbReference type="EMBL" id="KGN82895.1"/>
    </source>
</evidence>